<dbReference type="EMBL" id="JABANE010000013">
    <property type="protein sequence ID" value="NME67641.1"/>
    <property type="molecule type" value="Genomic_DNA"/>
</dbReference>
<dbReference type="GO" id="GO:0005886">
    <property type="term" value="C:plasma membrane"/>
    <property type="evidence" value="ECO:0007669"/>
    <property type="project" value="TreeGrafter"/>
</dbReference>
<evidence type="ECO:0000313" key="7">
    <source>
        <dbReference type="EMBL" id="NME67641.1"/>
    </source>
</evidence>
<dbReference type="Proteomes" id="UP000576082">
    <property type="component" value="Unassembled WGS sequence"/>
</dbReference>
<reference evidence="7 8" key="1">
    <citation type="submission" date="2020-04" db="EMBL/GenBank/DDBJ databases">
        <title>Flammeovirga sp. SR4, a novel species isolated from seawater.</title>
        <authorList>
            <person name="Wang X."/>
        </authorList>
    </citation>
    <scope>NUCLEOTIDE SEQUENCE [LARGE SCALE GENOMIC DNA]</scope>
    <source>
        <strain evidence="7 8">ATCC 23126</strain>
    </source>
</reference>
<dbReference type="Pfam" id="PF01027">
    <property type="entry name" value="Bax1-I"/>
    <property type="match status" value="1"/>
</dbReference>
<gene>
    <name evidence="7" type="ORF">HHU12_06655</name>
</gene>
<dbReference type="AlphaFoldDB" id="A0A7X9P159"/>
<dbReference type="PANTHER" id="PTHR23291">
    <property type="entry name" value="BAX INHIBITOR-RELATED"/>
    <property type="match status" value="1"/>
</dbReference>
<evidence type="ECO:0000256" key="6">
    <source>
        <dbReference type="RuleBase" id="RU004379"/>
    </source>
</evidence>
<comment type="similarity">
    <text evidence="2 6">Belongs to the BI1 family.</text>
</comment>
<comment type="caution">
    <text evidence="7">The sequence shown here is derived from an EMBL/GenBank/DDBJ whole genome shotgun (WGS) entry which is preliminary data.</text>
</comment>
<evidence type="ECO:0000256" key="2">
    <source>
        <dbReference type="ARBA" id="ARBA00010350"/>
    </source>
</evidence>
<feature type="transmembrane region" description="Helical" evidence="6">
    <location>
        <begin position="85"/>
        <end position="109"/>
    </location>
</feature>
<proteinExistence type="inferred from homology"/>
<keyword evidence="5 6" id="KW-0472">Membrane</keyword>
<evidence type="ECO:0000256" key="5">
    <source>
        <dbReference type="ARBA" id="ARBA00023136"/>
    </source>
</evidence>
<feature type="transmembrane region" description="Helical" evidence="6">
    <location>
        <begin position="208"/>
        <end position="231"/>
    </location>
</feature>
<dbReference type="CDD" id="cd10432">
    <property type="entry name" value="BI-1-like_bacterial"/>
    <property type="match status" value="1"/>
</dbReference>
<feature type="transmembrane region" description="Helical" evidence="6">
    <location>
        <begin position="115"/>
        <end position="134"/>
    </location>
</feature>
<evidence type="ECO:0000256" key="4">
    <source>
        <dbReference type="ARBA" id="ARBA00022989"/>
    </source>
</evidence>
<feature type="transmembrane region" description="Helical" evidence="6">
    <location>
        <begin position="61"/>
        <end position="78"/>
    </location>
</feature>
<keyword evidence="8" id="KW-1185">Reference proteome</keyword>
<sequence>MRQQQDYAFQRSQRSIDDIAGIQNSFMTKVYGWMSAGLVITALVAMFVANNASNMALVANNYWILIIAQFGLVIFLSARIHKMSAVTATTLFILYSALTGVTLSSIFYVYPLANIGSTFLITAGTFIGMSIFGLTTKRDLTSMGNLLYMALLGLILTSVVNIFLGSSLVYWISSAVGVLIFVGLIAFDSQKLRDMGYQIADGESAQKMAIHGALSLYLDFINLFLLLLRFFGGSRD</sequence>
<protein>
    <submittedName>
        <fullName evidence="7">Bax inhibitor-1/YccA family protein</fullName>
    </submittedName>
</protein>
<evidence type="ECO:0000313" key="8">
    <source>
        <dbReference type="Proteomes" id="UP000576082"/>
    </source>
</evidence>
<dbReference type="PANTHER" id="PTHR23291:SF50">
    <property type="entry name" value="PROTEIN LIFEGUARD 4"/>
    <property type="match status" value="1"/>
</dbReference>
<comment type="subcellular location">
    <subcellularLocation>
        <location evidence="1">Membrane</location>
        <topology evidence="1">Multi-pass membrane protein</topology>
    </subcellularLocation>
</comment>
<dbReference type="InterPro" id="IPR006214">
    <property type="entry name" value="Bax_inhibitor_1-related"/>
</dbReference>
<feature type="transmembrane region" description="Helical" evidence="6">
    <location>
        <begin position="146"/>
        <end position="164"/>
    </location>
</feature>
<feature type="transmembrane region" description="Helical" evidence="6">
    <location>
        <begin position="170"/>
        <end position="187"/>
    </location>
</feature>
<keyword evidence="4 6" id="KW-1133">Transmembrane helix</keyword>
<accession>A0A7X9P159</accession>
<evidence type="ECO:0000256" key="3">
    <source>
        <dbReference type="ARBA" id="ARBA00022692"/>
    </source>
</evidence>
<name>A0A7X9P159_9BACT</name>
<evidence type="ECO:0000256" key="1">
    <source>
        <dbReference type="ARBA" id="ARBA00004141"/>
    </source>
</evidence>
<feature type="transmembrane region" description="Helical" evidence="6">
    <location>
        <begin position="30"/>
        <end position="49"/>
    </location>
</feature>
<organism evidence="7 8">
    <name type="scientific">Flammeovirga aprica JL-4</name>
    <dbReference type="NCBI Taxonomy" id="694437"/>
    <lineage>
        <taxon>Bacteria</taxon>
        <taxon>Pseudomonadati</taxon>
        <taxon>Bacteroidota</taxon>
        <taxon>Cytophagia</taxon>
        <taxon>Cytophagales</taxon>
        <taxon>Flammeovirgaceae</taxon>
        <taxon>Flammeovirga</taxon>
    </lineage>
</organism>
<dbReference type="RefSeq" id="WP_169655977.1">
    <property type="nucleotide sequence ID" value="NZ_JABANE010000013.1"/>
</dbReference>
<keyword evidence="3 6" id="KW-0812">Transmembrane</keyword>